<dbReference type="InterPro" id="IPR011989">
    <property type="entry name" value="ARM-like"/>
</dbReference>
<organism evidence="3 4">
    <name type="scientific">Kingdonia uniflora</name>
    <dbReference type="NCBI Taxonomy" id="39325"/>
    <lineage>
        <taxon>Eukaryota</taxon>
        <taxon>Viridiplantae</taxon>
        <taxon>Streptophyta</taxon>
        <taxon>Embryophyta</taxon>
        <taxon>Tracheophyta</taxon>
        <taxon>Spermatophyta</taxon>
        <taxon>Magnoliopsida</taxon>
        <taxon>Ranunculales</taxon>
        <taxon>Circaeasteraceae</taxon>
        <taxon>Kingdonia</taxon>
    </lineage>
</organism>
<evidence type="ECO:0000313" key="3">
    <source>
        <dbReference type="EMBL" id="KAF6176095.1"/>
    </source>
</evidence>
<dbReference type="Gene3D" id="1.25.10.10">
    <property type="entry name" value="Leucine-rich Repeat Variant"/>
    <property type="match status" value="1"/>
</dbReference>
<keyword evidence="1" id="KW-0677">Repeat</keyword>
<accession>A0A7J7P9E7</accession>
<evidence type="ECO:0000256" key="1">
    <source>
        <dbReference type="ARBA" id="ARBA00022737"/>
    </source>
</evidence>
<dbReference type="Proteomes" id="UP000541444">
    <property type="component" value="Unassembled WGS sequence"/>
</dbReference>
<dbReference type="OrthoDB" id="1742597at2759"/>
<keyword evidence="4" id="KW-1185">Reference proteome</keyword>
<dbReference type="GO" id="GO:0005829">
    <property type="term" value="C:cytosol"/>
    <property type="evidence" value="ECO:0007669"/>
    <property type="project" value="TreeGrafter"/>
</dbReference>
<dbReference type="GO" id="GO:0034198">
    <property type="term" value="P:cellular response to amino acid starvation"/>
    <property type="evidence" value="ECO:0007669"/>
    <property type="project" value="TreeGrafter"/>
</dbReference>
<name>A0A7J7P9E7_9MAGN</name>
<evidence type="ECO:0000313" key="4">
    <source>
        <dbReference type="Proteomes" id="UP000541444"/>
    </source>
</evidence>
<proteinExistence type="predicted"/>
<comment type="caution">
    <text evidence="3">The sequence shown here is derived from an EMBL/GenBank/DDBJ whole genome shotgun (WGS) entry which is preliminary data.</text>
</comment>
<reference evidence="3 4" key="1">
    <citation type="journal article" date="2020" name="IScience">
        <title>Genome Sequencing of the Endangered Kingdonia uniflora (Circaeasteraceae, Ranunculales) Reveals Potential Mechanisms of Evolutionary Specialization.</title>
        <authorList>
            <person name="Sun Y."/>
            <person name="Deng T."/>
            <person name="Zhang A."/>
            <person name="Moore M.J."/>
            <person name="Landis J.B."/>
            <person name="Lin N."/>
            <person name="Zhang H."/>
            <person name="Zhang X."/>
            <person name="Huang J."/>
            <person name="Zhang X."/>
            <person name="Sun H."/>
            <person name="Wang H."/>
        </authorList>
    </citation>
    <scope>NUCLEOTIDE SEQUENCE [LARGE SCALE GENOMIC DNA]</scope>
    <source>
        <strain evidence="3">TB1705</strain>
        <tissue evidence="3">Leaf</tissue>
    </source>
</reference>
<dbReference type="SUPFAM" id="SSF48371">
    <property type="entry name" value="ARM repeat"/>
    <property type="match status" value="1"/>
</dbReference>
<dbReference type="GO" id="GO:0019887">
    <property type="term" value="F:protein kinase regulator activity"/>
    <property type="evidence" value="ECO:0007669"/>
    <property type="project" value="TreeGrafter"/>
</dbReference>
<gene>
    <name evidence="3" type="ORF">GIB67_000189</name>
</gene>
<sequence>MSPSKPNKAANKLAKRQKTPIVDAKKTTKKSKAKLKKNVVFPKEEDFDDLPKVYHSDKEIDLDEIDDYEIKTPMNIVPESESECDDINEEQERWVRYAQVGIDCLGGEDGYYSTHSSDDEDYVPTAEDRERGNEFESVDVELDDIYSKEEDDKFKTPLTVGLKKLENYLNKKASNEERYDLVQEGVVIFTGALTKHLAKDDPKVHTVVEKLLDVLNTPSEAVQRAVPTCLSPLMYSKQGEDAQKLATKLLDQLMHIDLYGERRGATFGLVGLAKGFGISSWVAREVELLIRDVRAVTPRAIKARMKTKYGVEISYWTVWNGRQIFMESIVGSYAQGYHDLPSLCMEILKSNPESIART</sequence>
<feature type="region of interest" description="Disordered" evidence="2">
    <location>
        <begin position="1"/>
        <end position="29"/>
    </location>
</feature>
<dbReference type="AlphaFoldDB" id="A0A7J7P9E7"/>
<dbReference type="PANTHER" id="PTHR23346:SF7">
    <property type="entry name" value="STALLED RIBOSOME SENSOR GCN1"/>
    <property type="match status" value="1"/>
</dbReference>
<dbReference type="InterPro" id="IPR016024">
    <property type="entry name" value="ARM-type_fold"/>
</dbReference>
<evidence type="ECO:0000256" key="2">
    <source>
        <dbReference type="SAM" id="MobiDB-lite"/>
    </source>
</evidence>
<dbReference type="EMBL" id="JACGCM010000121">
    <property type="protein sequence ID" value="KAF6176095.1"/>
    <property type="molecule type" value="Genomic_DNA"/>
</dbReference>
<protein>
    <submittedName>
        <fullName evidence="3">Uncharacterized protein</fullName>
    </submittedName>
</protein>
<dbReference type="GO" id="GO:0006417">
    <property type="term" value="P:regulation of translation"/>
    <property type="evidence" value="ECO:0007669"/>
    <property type="project" value="TreeGrafter"/>
</dbReference>
<dbReference type="PANTHER" id="PTHR23346">
    <property type="entry name" value="TRANSLATIONAL ACTIVATOR GCN1-RELATED"/>
    <property type="match status" value="1"/>
</dbReference>